<feature type="transmembrane region" description="Helical" evidence="1">
    <location>
        <begin position="184"/>
        <end position="216"/>
    </location>
</feature>
<protein>
    <submittedName>
        <fullName evidence="2">DUF2182 domain-containing protein</fullName>
    </submittedName>
</protein>
<reference evidence="2" key="1">
    <citation type="submission" date="2021-07" db="EMBL/GenBank/DDBJ databases">
        <title>Shewanella sp. YLB-07 whole genome sequence.</title>
        <authorList>
            <person name="Yu L."/>
        </authorList>
    </citation>
    <scope>NUCLEOTIDE SEQUENCE</scope>
    <source>
        <strain evidence="2">YLB-08</strain>
    </source>
</reference>
<keyword evidence="1" id="KW-1133">Transmembrane helix</keyword>
<sequence>MERKLISYNRAGLLISILTLIGLCWFYMIELMSMNMQPITVWSSIDLVRLFVMWSIMMAGMMLPSALPTIMLVQRINDNRKKRQAPYSSTYYFISGYLLAWVLYSLAITGVQYWLHTLSILTPMMKSGQFWFTSLLLFLAGIYQWLPIKQSCLRNCRSPLSLITKEWREGRFNAIKLGFCHGQYCLGCCWVLMALLFVLGVMDLFWIAMLTLAVLIEKLAPKGALFGKCLGVVLIILSMLIQF</sequence>
<dbReference type="RefSeq" id="WP_199242711.1">
    <property type="nucleotide sequence ID" value="NZ_CP045503.2"/>
</dbReference>
<accession>A0ABX6VFX2</accession>
<proteinExistence type="predicted"/>
<feature type="transmembrane region" description="Helical" evidence="1">
    <location>
        <begin position="49"/>
        <end position="70"/>
    </location>
</feature>
<dbReference type="InterPro" id="IPR018688">
    <property type="entry name" value="PpoB2-like"/>
</dbReference>
<dbReference type="EMBL" id="CP045503">
    <property type="protein sequence ID" value="QPG60594.2"/>
    <property type="molecule type" value="Genomic_DNA"/>
</dbReference>
<gene>
    <name evidence="2" type="ORF">FM038_021945</name>
</gene>
<keyword evidence="1" id="KW-0472">Membrane</keyword>
<evidence type="ECO:0000313" key="3">
    <source>
        <dbReference type="Proteomes" id="UP000316416"/>
    </source>
</evidence>
<feature type="transmembrane region" description="Helical" evidence="1">
    <location>
        <begin position="12"/>
        <end position="29"/>
    </location>
</feature>
<feature type="transmembrane region" description="Helical" evidence="1">
    <location>
        <begin position="222"/>
        <end position="241"/>
    </location>
</feature>
<dbReference type="Proteomes" id="UP000316416">
    <property type="component" value="Chromosome"/>
</dbReference>
<evidence type="ECO:0000313" key="2">
    <source>
        <dbReference type="EMBL" id="QPG60594.2"/>
    </source>
</evidence>
<keyword evidence="1" id="KW-0812">Transmembrane</keyword>
<keyword evidence="3" id="KW-1185">Reference proteome</keyword>
<name>A0ABX6VFX2_9GAMM</name>
<feature type="transmembrane region" description="Helical" evidence="1">
    <location>
        <begin position="91"/>
        <end position="115"/>
    </location>
</feature>
<dbReference type="Pfam" id="PF09948">
    <property type="entry name" value="PpoB2"/>
    <property type="match status" value="1"/>
</dbReference>
<feature type="transmembrane region" description="Helical" evidence="1">
    <location>
        <begin position="130"/>
        <end position="148"/>
    </location>
</feature>
<evidence type="ECO:0000256" key="1">
    <source>
        <dbReference type="SAM" id="Phobius"/>
    </source>
</evidence>
<organism evidence="2 3">
    <name type="scientific">Shewanella eurypsychrophilus</name>
    <dbReference type="NCBI Taxonomy" id="2593656"/>
    <lineage>
        <taxon>Bacteria</taxon>
        <taxon>Pseudomonadati</taxon>
        <taxon>Pseudomonadota</taxon>
        <taxon>Gammaproteobacteria</taxon>
        <taxon>Alteromonadales</taxon>
        <taxon>Shewanellaceae</taxon>
        <taxon>Shewanella</taxon>
    </lineage>
</organism>